<evidence type="ECO:0000313" key="1">
    <source>
        <dbReference type="EMBL" id="ARF09201.1"/>
    </source>
</evidence>
<name>A0A1V0SBZ4_9VIRU</name>
<protein>
    <submittedName>
        <fullName evidence="1">Uncharacterized protein</fullName>
    </submittedName>
</protein>
<organism evidence="1">
    <name type="scientific">Catovirus CTV1</name>
    <dbReference type="NCBI Taxonomy" id="1977631"/>
    <lineage>
        <taxon>Viruses</taxon>
        <taxon>Varidnaviria</taxon>
        <taxon>Bamfordvirae</taxon>
        <taxon>Nucleocytoviricota</taxon>
        <taxon>Megaviricetes</taxon>
        <taxon>Imitervirales</taxon>
        <taxon>Mimiviridae</taxon>
        <taxon>Klosneuvirinae</taxon>
        <taxon>Catovirus</taxon>
    </lineage>
</organism>
<sequence length="134" mass="15892">MANEYREKFPYAFKFLDEYENKLNEDLESLNKKEEINISMNIPNDSDLDSFVTNLKNVSYEKRSELITEYMSKLNFDLDENKDKFTTFSARMIDLQLTKTNQKLERISKIRNDPSMLHRINADCQKETSQAEEA</sequence>
<proteinExistence type="predicted"/>
<accession>A0A1V0SBZ4</accession>
<dbReference type="EMBL" id="KY684084">
    <property type="protein sequence ID" value="ARF09201.1"/>
    <property type="molecule type" value="Genomic_DNA"/>
</dbReference>
<gene>
    <name evidence="1" type="ORF">Catovirus_2_150</name>
</gene>
<reference evidence="1" key="1">
    <citation type="journal article" date="2017" name="Science">
        <title>Giant viruses with an expanded complement of translation system components.</title>
        <authorList>
            <person name="Schulz F."/>
            <person name="Yutin N."/>
            <person name="Ivanova N.N."/>
            <person name="Ortega D.R."/>
            <person name="Lee T.K."/>
            <person name="Vierheilig J."/>
            <person name="Daims H."/>
            <person name="Horn M."/>
            <person name="Wagner M."/>
            <person name="Jensen G.J."/>
            <person name="Kyrpides N.C."/>
            <person name="Koonin E.V."/>
            <person name="Woyke T."/>
        </authorList>
    </citation>
    <scope>NUCLEOTIDE SEQUENCE</scope>
    <source>
        <strain evidence="1">CTV1</strain>
    </source>
</reference>